<organism evidence="8 9">
    <name type="scientific">Advenella kashmirensis</name>
    <dbReference type="NCBI Taxonomy" id="310575"/>
    <lineage>
        <taxon>Bacteria</taxon>
        <taxon>Pseudomonadati</taxon>
        <taxon>Pseudomonadota</taxon>
        <taxon>Betaproteobacteria</taxon>
        <taxon>Burkholderiales</taxon>
        <taxon>Alcaligenaceae</taxon>
    </lineage>
</organism>
<dbReference type="PIRSF" id="PIRSF000097">
    <property type="entry name" value="AKR"/>
    <property type="match status" value="1"/>
</dbReference>
<keyword evidence="2" id="KW-0521">NADP</keyword>
<reference evidence="8 9" key="1">
    <citation type="journal article" date="2018" name="Nat. Biotechnol.">
        <title>A standardized bacterial taxonomy based on genome phylogeny substantially revises the tree of life.</title>
        <authorList>
            <person name="Parks D.H."/>
            <person name="Chuvochina M."/>
            <person name="Waite D.W."/>
            <person name="Rinke C."/>
            <person name="Skarshewski A."/>
            <person name="Chaumeil P.A."/>
            <person name="Hugenholtz P."/>
        </authorList>
    </citation>
    <scope>NUCLEOTIDE SEQUENCE [LARGE SCALE GENOMIC DNA]</scope>
    <source>
        <strain evidence="8">UBA10707</strain>
    </source>
</reference>
<dbReference type="PANTHER" id="PTHR43827">
    <property type="entry name" value="2,5-DIKETO-D-GLUCONIC ACID REDUCTASE"/>
    <property type="match status" value="1"/>
</dbReference>
<feature type="site" description="Lowers pKa of active site Tyr" evidence="6">
    <location>
        <position position="76"/>
    </location>
</feature>
<dbReference type="FunFam" id="3.20.20.100:FF:000015">
    <property type="entry name" value="Oxidoreductase, aldo/keto reductase family"/>
    <property type="match status" value="1"/>
</dbReference>
<evidence type="ECO:0000256" key="6">
    <source>
        <dbReference type="PIRSR" id="PIRSR000097-3"/>
    </source>
</evidence>
<dbReference type="Gene3D" id="3.20.20.100">
    <property type="entry name" value="NADP-dependent oxidoreductase domain"/>
    <property type="match status" value="1"/>
</dbReference>
<dbReference type="InterPro" id="IPR020471">
    <property type="entry name" value="AKR"/>
</dbReference>
<accession>A0A356LDD4</accession>
<evidence type="ECO:0000256" key="1">
    <source>
        <dbReference type="ARBA" id="ARBA00007905"/>
    </source>
</evidence>
<dbReference type="GO" id="GO:0016616">
    <property type="term" value="F:oxidoreductase activity, acting on the CH-OH group of donors, NAD or NADP as acceptor"/>
    <property type="evidence" value="ECO:0007669"/>
    <property type="project" value="UniProtKB-ARBA"/>
</dbReference>
<feature type="binding site" evidence="5">
    <location>
        <position position="109"/>
    </location>
    <ligand>
        <name>substrate</name>
    </ligand>
</feature>
<dbReference type="EMBL" id="DOEK01000005">
    <property type="protein sequence ID" value="HBP28571.1"/>
    <property type="molecule type" value="Genomic_DNA"/>
</dbReference>
<gene>
    <name evidence="8" type="ORF">DD666_04050</name>
</gene>
<dbReference type="InterPro" id="IPR036812">
    <property type="entry name" value="NAD(P)_OxRdtase_dom_sf"/>
</dbReference>
<feature type="domain" description="NADP-dependent oxidoreductase" evidence="7">
    <location>
        <begin position="17"/>
        <end position="260"/>
    </location>
</feature>
<evidence type="ECO:0000256" key="2">
    <source>
        <dbReference type="ARBA" id="ARBA00022857"/>
    </source>
</evidence>
<evidence type="ECO:0000313" key="9">
    <source>
        <dbReference type="Proteomes" id="UP000264036"/>
    </source>
</evidence>
<evidence type="ECO:0000256" key="3">
    <source>
        <dbReference type="ARBA" id="ARBA00023002"/>
    </source>
</evidence>
<dbReference type="InterPro" id="IPR018170">
    <property type="entry name" value="Aldo/ket_reductase_CS"/>
</dbReference>
<dbReference type="PRINTS" id="PR00069">
    <property type="entry name" value="ALDKETRDTASE"/>
</dbReference>
<keyword evidence="3" id="KW-0560">Oxidoreductase</keyword>
<protein>
    <submittedName>
        <fullName evidence="8">Aldo/keto reductase</fullName>
    </submittedName>
</protein>
<comment type="caution">
    <text evidence="8">The sequence shown here is derived from an EMBL/GenBank/DDBJ whole genome shotgun (WGS) entry which is preliminary data.</text>
</comment>
<dbReference type="CDD" id="cd19071">
    <property type="entry name" value="AKR_AKR1-5-like"/>
    <property type="match status" value="1"/>
</dbReference>
<evidence type="ECO:0000256" key="5">
    <source>
        <dbReference type="PIRSR" id="PIRSR000097-2"/>
    </source>
</evidence>
<dbReference type="Proteomes" id="UP000264036">
    <property type="component" value="Unassembled WGS sequence"/>
</dbReference>
<dbReference type="InterPro" id="IPR023210">
    <property type="entry name" value="NADP_OxRdtase_dom"/>
</dbReference>
<dbReference type="AlphaFoldDB" id="A0A356LDD4"/>
<evidence type="ECO:0000256" key="4">
    <source>
        <dbReference type="PIRSR" id="PIRSR000097-1"/>
    </source>
</evidence>
<dbReference type="PANTHER" id="PTHR43827:SF3">
    <property type="entry name" value="NADP-DEPENDENT OXIDOREDUCTASE DOMAIN-CONTAINING PROTEIN"/>
    <property type="match status" value="1"/>
</dbReference>
<dbReference type="PROSITE" id="PS00062">
    <property type="entry name" value="ALDOKETO_REDUCTASE_2"/>
    <property type="match status" value="1"/>
</dbReference>
<evidence type="ECO:0000259" key="7">
    <source>
        <dbReference type="Pfam" id="PF00248"/>
    </source>
</evidence>
<comment type="similarity">
    <text evidence="1">Belongs to the aldo/keto reductase family.</text>
</comment>
<sequence>MSLKTFTLNNGQTIPSLGFGTWELDKEEICVPAVTQALKTGYRVIDTAARYMNEAFVGKALAQSGLKREHYHLTTKVWVTDFGYDQTLRAFDKSLKKLGLEYVDLYLLHWPVEGFRESWKALEKLQDEGLTKAIGVCNFEIDHLQALAASSNSKPVLNQVETHPLFQQRALLKYMNEQDILLEAWSPLGRGDATLLTNPVLQDIAKSHGKDVGQVILRWHLQRGSLAIPRSSKPSRVESNFQIYDFELSDEQMAAINALDTNQRSAGDPKDPEWIAKLMSMPIPD</sequence>
<name>A0A356LDD4_9BURK</name>
<dbReference type="Pfam" id="PF00248">
    <property type="entry name" value="Aldo_ket_red"/>
    <property type="match status" value="1"/>
</dbReference>
<evidence type="ECO:0000313" key="8">
    <source>
        <dbReference type="EMBL" id="HBP28571.1"/>
    </source>
</evidence>
<proteinExistence type="inferred from homology"/>
<feature type="active site" description="Proton donor" evidence="4">
    <location>
        <position position="51"/>
    </location>
</feature>
<dbReference type="SUPFAM" id="SSF51430">
    <property type="entry name" value="NAD(P)-linked oxidoreductase"/>
    <property type="match status" value="1"/>
</dbReference>